<organism evidence="1 2">
    <name type="scientific">Streptomyces mashuensis</name>
    <dbReference type="NCBI Taxonomy" id="33904"/>
    <lineage>
        <taxon>Bacteria</taxon>
        <taxon>Bacillati</taxon>
        <taxon>Actinomycetota</taxon>
        <taxon>Actinomycetes</taxon>
        <taxon>Kitasatosporales</taxon>
        <taxon>Streptomycetaceae</taxon>
        <taxon>Streptomyces</taxon>
    </lineage>
</organism>
<keyword evidence="2" id="KW-1185">Reference proteome</keyword>
<comment type="caution">
    <text evidence="1">The sequence shown here is derived from an EMBL/GenBank/DDBJ whole genome shotgun (WGS) entry which is preliminary data.</text>
</comment>
<accession>A0A919B3K1</accession>
<dbReference type="Proteomes" id="UP000638313">
    <property type="component" value="Unassembled WGS sequence"/>
</dbReference>
<evidence type="ECO:0000313" key="1">
    <source>
        <dbReference type="EMBL" id="GHF48289.1"/>
    </source>
</evidence>
<name>A0A919B3K1_9ACTN</name>
<dbReference type="AlphaFoldDB" id="A0A919B3K1"/>
<reference evidence="1" key="1">
    <citation type="journal article" date="2014" name="Int. J. Syst. Evol. Microbiol.">
        <title>Complete genome sequence of Corynebacterium casei LMG S-19264T (=DSM 44701T), isolated from a smear-ripened cheese.</title>
        <authorList>
            <consortium name="US DOE Joint Genome Institute (JGI-PGF)"/>
            <person name="Walter F."/>
            <person name="Albersmeier A."/>
            <person name="Kalinowski J."/>
            <person name="Ruckert C."/>
        </authorList>
    </citation>
    <scope>NUCLEOTIDE SEQUENCE</scope>
    <source>
        <strain evidence="1">JCM 4059</strain>
    </source>
</reference>
<sequence length="206" mass="21184">MTGVTRGAVPALYVAEPSDATHRMKGNAMGFWGYLLVGRGEDRDLTECPVLAANREHLLPAGSFAGGWQLWAHPAHREPDARPGLGGGIDALVSTLADQTAAPALAAYVMESDCALLGGASPGGTCWSACLGRTPLARYLADTGLALDDLFPSPEAAAAHCAAWAAAAGHPADTTELADVLAADPEPGVEDLFRQLLARLGMVEAG</sequence>
<proteinExistence type="predicted"/>
<protein>
    <submittedName>
        <fullName evidence="1">Uncharacterized protein</fullName>
    </submittedName>
</protein>
<dbReference type="EMBL" id="BNBD01000005">
    <property type="protein sequence ID" value="GHF48289.1"/>
    <property type="molecule type" value="Genomic_DNA"/>
</dbReference>
<reference evidence="1" key="2">
    <citation type="submission" date="2020-09" db="EMBL/GenBank/DDBJ databases">
        <authorList>
            <person name="Sun Q."/>
            <person name="Ohkuma M."/>
        </authorList>
    </citation>
    <scope>NUCLEOTIDE SEQUENCE</scope>
    <source>
        <strain evidence="1">JCM 4059</strain>
    </source>
</reference>
<dbReference type="RefSeq" id="WP_190130233.1">
    <property type="nucleotide sequence ID" value="NZ_BNBD01000005.1"/>
</dbReference>
<evidence type="ECO:0000313" key="2">
    <source>
        <dbReference type="Proteomes" id="UP000638313"/>
    </source>
</evidence>
<gene>
    <name evidence="1" type="ORF">GCM10010218_32210</name>
</gene>